<dbReference type="GO" id="GO:0005525">
    <property type="term" value="F:GTP binding"/>
    <property type="evidence" value="ECO:0007669"/>
    <property type="project" value="UniProtKB-KW"/>
</dbReference>
<dbReference type="CDD" id="cd04154">
    <property type="entry name" value="Arl2"/>
    <property type="match status" value="1"/>
</dbReference>
<keyword evidence="3 6" id="KW-0547">Nucleotide-binding</keyword>
<dbReference type="PANTHER" id="PTHR45697">
    <property type="entry name" value="ADP-RIBOSYLATION FACTOR-LIKE PROTEIN 2-RELATED"/>
    <property type="match status" value="1"/>
</dbReference>
<feature type="binding site" evidence="6">
    <location>
        <begin position="121"/>
        <end position="124"/>
    </location>
    <ligand>
        <name>GTP</name>
        <dbReference type="ChEBI" id="CHEBI:37565"/>
    </ligand>
</feature>
<evidence type="ECO:0000256" key="4">
    <source>
        <dbReference type="ARBA" id="ARBA00023134"/>
    </source>
</evidence>
<proteinExistence type="inferred from homology"/>
<accession>A0A2N1JD68</accession>
<feature type="binding site" evidence="7">
    <location>
        <position position="30"/>
    </location>
    <ligand>
        <name>Mg(2+)</name>
        <dbReference type="ChEBI" id="CHEBI:18420"/>
    </ligand>
</feature>
<evidence type="ECO:0000313" key="8">
    <source>
        <dbReference type="EMBL" id="PKI84498.1"/>
    </source>
</evidence>
<keyword evidence="5" id="KW-0449">Lipoprotein</keyword>
<dbReference type="InterPro" id="IPR044612">
    <property type="entry name" value="ARL2/3"/>
</dbReference>
<dbReference type="SUPFAM" id="SSF52540">
    <property type="entry name" value="P-loop containing nucleoside triphosphate hydrolases"/>
    <property type="match status" value="1"/>
</dbReference>
<dbReference type="PROSITE" id="PS51417">
    <property type="entry name" value="ARF"/>
    <property type="match status" value="1"/>
</dbReference>
<sequence length="185" mass="20819">MGLLTVIQKNKYKDKEVRVLFLGLDNAGKTTTLKHLMNEPIDTVSPTFGFSIKTFMHMGVGDVGGQRSLRPYWRNYFEKTDAIVWVVDSGDPARLEDCRKELWNLLGEERLAGATVLILANKQDIPGAYTPEMIKKALQLEDIHAHSWRIQAASAVTGTNINEGMDWLLKDIASRLYYYGPESSA</sequence>
<dbReference type="Proteomes" id="UP000232875">
    <property type="component" value="Unassembled WGS sequence"/>
</dbReference>
<name>A0A2N1JD68_9BASI</name>
<dbReference type="GO" id="GO:0046872">
    <property type="term" value="F:metal ion binding"/>
    <property type="evidence" value="ECO:0007669"/>
    <property type="project" value="UniProtKB-KW"/>
</dbReference>
<evidence type="ECO:0000313" key="9">
    <source>
        <dbReference type="Proteomes" id="UP000232875"/>
    </source>
</evidence>
<evidence type="ECO:0000256" key="2">
    <source>
        <dbReference type="ARBA" id="ARBA00022707"/>
    </source>
</evidence>
<dbReference type="SMART" id="SM00178">
    <property type="entry name" value="SAR"/>
    <property type="match status" value="1"/>
</dbReference>
<dbReference type="GO" id="GO:0003924">
    <property type="term" value="F:GTPase activity"/>
    <property type="evidence" value="ECO:0007669"/>
    <property type="project" value="InterPro"/>
</dbReference>
<feature type="binding site" evidence="6">
    <location>
        <position position="65"/>
    </location>
    <ligand>
        <name>GTP</name>
        <dbReference type="ChEBI" id="CHEBI:37565"/>
    </ligand>
</feature>
<dbReference type="EMBL" id="KZ454989">
    <property type="protein sequence ID" value="PKI84498.1"/>
    <property type="molecule type" value="Genomic_DNA"/>
</dbReference>
<protein>
    <submittedName>
        <fullName evidence="8">Uncharacterized protein</fullName>
    </submittedName>
</protein>
<dbReference type="InterPro" id="IPR006689">
    <property type="entry name" value="Small_GTPase_ARF/SAR"/>
</dbReference>
<dbReference type="OrthoDB" id="2011769at2759"/>
<dbReference type="STRING" id="2020962.A0A2N1JD68"/>
<keyword evidence="2" id="KW-0519">Myristate</keyword>
<keyword evidence="7" id="KW-0479">Metal-binding</keyword>
<keyword evidence="7" id="KW-0460">Magnesium</keyword>
<keyword evidence="4 6" id="KW-0342">GTP-binding</keyword>
<evidence type="ECO:0000256" key="5">
    <source>
        <dbReference type="ARBA" id="ARBA00023288"/>
    </source>
</evidence>
<evidence type="ECO:0000256" key="3">
    <source>
        <dbReference type="ARBA" id="ARBA00022741"/>
    </source>
</evidence>
<dbReference type="InterPro" id="IPR027417">
    <property type="entry name" value="P-loop_NTPase"/>
</dbReference>
<comment type="similarity">
    <text evidence="1">Belongs to the small GTPase superfamily. Arf family.</text>
</comment>
<dbReference type="FunFam" id="3.40.50.300:FF:001166">
    <property type="entry name" value="ADP-ribosylation factor D"/>
    <property type="match status" value="1"/>
</dbReference>
<evidence type="ECO:0000256" key="6">
    <source>
        <dbReference type="PIRSR" id="PIRSR606689-1"/>
    </source>
</evidence>
<evidence type="ECO:0000256" key="1">
    <source>
        <dbReference type="ARBA" id="ARBA00010290"/>
    </source>
</evidence>
<evidence type="ECO:0000256" key="7">
    <source>
        <dbReference type="PIRSR" id="PIRSR606689-2"/>
    </source>
</evidence>
<gene>
    <name evidence="8" type="ORF">MVES_001653</name>
</gene>
<organism evidence="8 9">
    <name type="scientific">Malassezia vespertilionis</name>
    <dbReference type="NCBI Taxonomy" id="2020962"/>
    <lineage>
        <taxon>Eukaryota</taxon>
        <taxon>Fungi</taxon>
        <taxon>Dikarya</taxon>
        <taxon>Basidiomycota</taxon>
        <taxon>Ustilaginomycotina</taxon>
        <taxon>Malasseziomycetes</taxon>
        <taxon>Malasseziales</taxon>
        <taxon>Malasseziaceae</taxon>
        <taxon>Malassezia</taxon>
    </lineage>
</organism>
<reference evidence="8 9" key="1">
    <citation type="submission" date="2017-10" db="EMBL/GenBank/DDBJ databases">
        <title>A novel species of cold-tolerant Malassezia isolated from bats.</title>
        <authorList>
            <person name="Lorch J.M."/>
            <person name="Palmer J.M."/>
            <person name="Vanderwolf K.J."/>
            <person name="Schmidt K.Z."/>
            <person name="Verant M.L."/>
            <person name="Weller T.J."/>
            <person name="Blehert D.S."/>
        </authorList>
    </citation>
    <scope>NUCLEOTIDE SEQUENCE [LARGE SCALE GENOMIC DNA]</scope>
    <source>
        <strain evidence="8 9">NWHC:44797-103</strain>
    </source>
</reference>
<feature type="binding site" evidence="6">
    <location>
        <begin position="23"/>
        <end position="30"/>
    </location>
    <ligand>
        <name>GTP</name>
        <dbReference type="ChEBI" id="CHEBI:37565"/>
    </ligand>
</feature>
<dbReference type="Pfam" id="PF00025">
    <property type="entry name" value="Arf"/>
    <property type="match status" value="1"/>
</dbReference>
<feature type="binding site" evidence="7">
    <location>
        <position position="47"/>
    </location>
    <ligand>
        <name>Mg(2+)</name>
        <dbReference type="ChEBI" id="CHEBI:18420"/>
    </ligand>
</feature>
<dbReference type="SMART" id="SM00177">
    <property type="entry name" value="ARF"/>
    <property type="match status" value="1"/>
</dbReference>
<dbReference type="PRINTS" id="PR00328">
    <property type="entry name" value="SAR1GTPBP"/>
</dbReference>
<dbReference type="Gene3D" id="3.40.50.300">
    <property type="entry name" value="P-loop containing nucleotide triphosphate hydrolases"/>
    <property type="match status" value="1"/>
</dbReference>
<dbReference type="AlphaFoldDB" id="A0A2N1JD68"/>
<keyword evidence="9" id="KW-1185">Reference proteome</keyword>
<dbReference type="InterPro" id="IPR045873">
    <property type="entry name" value="Arl2"/>
</dbReference>